<dbReference type="OrthoDB" id="9779868at2"/>
<dbReference type="EMBL" id="QHJQ01000004">
    <property type="protein sequence ID" value="PXA04258.1"/>
    <property type="molecule type" value="Genomic_DNA"/>
</dbReference>
<evidence type="ECO:0000259" key="3">
    <source>
        <dbReference type="Pfam" id="PF25087"/>
    </source>
</evidence>
<keyword evidence="1" id="KW-0808">Transferase</keyword>
<protein>
    <submittedName>
        <fullName evidence="4">UDP-N-acetylglucosamine diphosphorylase</fullName>
    </submittedName>
</protein>
<dbReference type="Gene3D" id="2.160.10.10">
    <property type="entry name" value="Hexapeptide repeat proteins"/>
    <property type="match status" value="1"/>
</dbReference>
<keyword evidence="2" id="KW-0012">Acyltransferase</keyword>
<evidence type="ECO:0000313" key="5">
    <source>
        <dbReference type="Proteomes" id="UP000247099"/>
    </source>
</evidence>
<dbReference type="InParanoid" id="A0A317ZJZ1"/>
<dbReference type="InterPro" id="IPR011004">
    <property type="entry name" value="Trimer_LpxA-like_sf"/>
</dbReference>
<dbReference type="GO" id="GO:0016746">
    <property type="term" value="F:acyltransferase activity"/>
    <property type="evidence" value="ECO:0007669"/>
    <property type="project" value="UniProtKB-KW"/>
</dbReference>
<gene>
    <name evidence="4" type="ORF">DDZ13_06885</name>
</gene>
<accession>A0A317ZJZ1</accession>
<organism evidence="4 5">
    <name type="scientific">Coraliomargarita sinensis</name>
    <dbReference type="NCBI Taxonomy" id="2174842"/>
    <lineage>
        <taxon>Bacteria</taxon>
        <taxon>Pseudomonadati</taxon>
        <taxon>Verrucomicrobiota</taxon>
        <taxon>Opitutia</taxon>
        <taxon>Puniceicoccales</taxon>
        <taxon>Coraliomargaritaceae</taxon>
        <taxon>Coraliomargarita</taxon>
    </lineage>
</organism>
<dbReference type="SUPFAM" id="SSF51161">
    <property type="entry name" value="Trimeric LpxA-like enzymes"/>
    <property type="match status" value="1"/>
</dbReference>
<dbReference type="PANTHER" id="PTHR43584:SF8">
    <property type="entry name" value="N-ACETYLMURAMATE ALPHA-1-PHOSPHATE URIDYLYLTRANSFERASE"/>
    <property type="match status" value="1"/>
</dbReference>
<dbReference type="Proteomes" id="UP000247099">
    <property type="component" value="Unassembled WGS sequence"/>
</dbReference>
<dbReference type="InterPro" id="IPR056729">
    <property type="entry name" value="GMPPB_C"/>
</dbReference>
<dbReference type="PANTHER" id="PTHR43584">
    <property type="entry name" value="NUCLEOTIDYL TRANSFERASE"/>
    <property type="match status" value="1"/>
</dbReference>
<dbReference type="AlphaFoldDB" id="A0A317ZJZ1"/>
<sequence length="229" mass="24441">MQTANELFEFPGSLPFASVFKPDLGPWEWVPLIKQALASLDGSEFQYSQEIPPGCSIEGQVYLHPSVKLPPFCSITGPVYIGEGCEIRPGAFIRGNVIAGKNCVLGNSCEFKNCLLLDGVQVPHFSYVGDSILGNKAHLGAGVICSNLRLDQADVPVQLADGSRISSGLRKLGALVGDHAEVGCNAVLNPGSIIGKRSVVMPNTSFRETLKANTIAYTKSPIQTLPRTD</sequence>
<proteinExistence type="predicted"/>
<dbReference type="Pfam" id="PF25087">
    <property type="entry name" value="GMPPB_C"/>
    <property type="match status" value="1"/>
</dbReference>
<comment type="caution">
    <text evidence="4">The sequence shown here is derived from an EMBL/GenBank/DDBJ whole genome shotgun (WGS) entry which is preliminary data.</text>
</comment>
<keyword evidence="5" id="KW-1185">Reference proteome</keyword>
<dbReference type="GO" id="GO:0016779">
    <property type="term" value="F:nucleotidyltransferase activity"/>
    <property type="evidence" value="ECO:0007669"/>
    <property type="project" value="UniProtKB-ARBA"/>
</dbReference>
<name>A0A317ZJZ1_9BACT</name>
<reference evidence="4 5" key="1">
    <citation type="submission" date="2018-05" db="EMBL/GenBank/DDBJ databases">
        <title>Coraliomargarita sinensis sp. nov., isolated from a marine solar saltern.</title>
        <authorList>
            <person name="Zhou L.Y."/>
        </authorList>
    </citation>
    <scope>NUCLEOTIDE SEQUENCE [LARGE SCALE GENOMIC DNA]</scope>
    <source>
        <strain evidence="4 5">WN38</strain>
    </source>
</reference>
<evidence type="ECO:0000256" key="1">
    <source>
        <dbReference type="ARBA" id="ARBA00022679"/>
    </source>
</evidence>
<dbReference type="RefSeq" id="WP_110130711.1">
    <property type="nucleotide sequence ID" value="NZ_QHJQ01000004.1"/>
</dbReference>
<feature type="domain" description="Mannose-1-phosphate guanyltransferase C-terminal" evidence="3">
    <location>
        <begin position="75"/>
        <end position="154"/>
    </location>
</feature>
<evidence type="ECO:0000313" key="4">
    <source>
        <dbReference type="EMBL" id="PXA04258.1"/>
    </source>
</evidence>
<dbReference type="CDD" id="cd05636">
    <property type="entry name" value="LbH_G1P_TT_C_like"/>
    <property type="match status" value="1"/>
</dbReference>
<evidence type="ECO:0000256" key="2">
    <source>
        <dbReference type="ARBA" id="ARBA00023315"/>
    </source>
</evidence>
<dbReference type="FunCoup" id="A0A317ZJZ1">
    <property type="interactions" value="27"/>
</dbReference>
<dbReference type="InterPro" id="IPR050065">
    <property type="entry name" value="GlmU-like"/>
</dbReference>